<protein>
    <submittedName>
        <fullName evidence="1">Uncharacterized protein</fullName>
    </submittedName>
</protein>
<sequence>MRQTGLDRILSFGIWTLHFRPSCLSTFFVWTWPMSLVILGKYCDTRMISGRQGQTGIWNLHISKGWPFLFVYVIAHPSYQTKLR</sequence>
<dbReference type="AlphaFoldDB" id="A0A2J5HPZ0"/>
<dbReference type="Proteomes" id="UP000235023">
    <property type="component" value="Unassembled WGS sequence"/>
</dbReference>
<organism evidence="1 2">
    <name type="scientific">Aspergillus taichungensis</name>
    <dbReference type="NCBI Taxonomy" id="482145"/>
    <lineage>
        <taxon>Eukaryota</taxon>
        <taxon>Fungi</taxon>
        <taxon>Dikarya</taxon>
        <taxon>Ascomycota</taxon>
        <taxon>Pezizomycotina</taxon>
        <taxon>Eurotiomycetes</taxon>
        <taxon>Eurotiomycetidae</taxon>
        <taxon>Eurotiales</taxon>
        <taxon>Aspergillaceae</taxon>
        <taxon>Aspergillus</taxon>
        <taxon>Aspergillus subgen. Circumdati</taxon>
    </lineage>
</organism>
<keyword evidence="2" id="KW-1185">Reference proteome</keyword>
<accession>A0A2J5HPZ0</accession>
<name>A0A2J5HPZ0_9EURO</name>
<evidence type="ECO:0000313" key="1">
    <source>
        <dbReference type="EMBL" id="PLN79308.1"/>
    </source>
</evidence>
<proteinExistence type="predicted"/>
<reference evidence="2" key="1">
    <citation type="submission" date="2017-12" db="EMBL/GenBank/DDBJ databases">
        <authorList>
            <consortium name="DOE Joint Genome Institute"/>
            <person name="Mondo S.J."/>
            <person name="Kjaerbolling I."/>
            <person name="Vesth T.C."/>
            <person name="Frisvad J.C."/>
            <person name="Nybo J.L."/>
            <person name="Theobald S."/>
            <person name="Kuo A."/>
            <person name="Bowyer P."/>
            <person name="Matsuda Y."/>
            <person name="Lyhne E.K."/>
            <person name="Kogle M.E."/>
            <person name="Clum A."/>
            <person name="Lipzen A."/>
            <person name="Salamov A."/>
            <person name="Ngan C.Y."/>
            <person name="Daum C."/>
            <person name="Chiniquy J."/>
            <person name="Barry K."/>
            <person name="LaButti K."/>
            <person name="Haridas S."/>
            <person name="Simmons B.A."/>
            <person name="Magnuson J.K."/>
            <person name="Mortensen U.H."/>
            <person name="Larsen T.O."/>
            <person name="Grigoriev I.V."/>
            <person name="Baker S.E."/>
            <person name="Andersen M.R."/>
            <person name="Nordberg H.P."/>
            <person name="Cantor M.N."/>
            <person name="Hua S.X."/>
        </authorList>
    </citation>
    <scope>NUCLEOTIDE SEQUENCE [LARGE SCALE GENOMIC DNA]</scope>
    <source>
        <strain evidence="2">IBT 19404</strain>
    </source>
</reference>
<evidence type="ECO:0000313" key="2">
    <source>
        <dbReference type="Proteomes" id="UP000235023"/>
    </source>
</evidence>
<gene>
    <name evidence="1" type="ORF">BDW42DRAFT_173133</name>
</gene>
<dbReference type="EMBL" id="KZ559562">
    <property type="protein sequence ID" value="PLN79308.1"/>
    <property type="molecule type" value="Genomic_DNA"/>
</dbReference>